<dbReference type="SMART" id="SM00640">
    <property type="entry name" value="Glyco_32"/>
    <property type="match status" value="1"/>
</dbReference>
<dbReference type="Gene3D" id="2.115.10.20">
    <property type="entry name" value="Glycosyl hydrolase domain, family 43"/>
    <property type="match status" value="1"/>
</dbReference>
<evidence type="ECO:0000259" key="7">
    <source>
        <dbReference type="Pfam" id="PF08244"/>
    </source>
</evidence>
<evidence type="ECO:0000259" key="8">
    <source>
        <dbReference type="Pfam" id="PF14200"/>
    </source>
</evidence>
<keyword evidence="3" id="KW-0326">Glycosidase</keyword>
<dbReference type="InterPro" id="IPR010496">
    <property type="entry name" value="AL/BT2_dom"/>
</dbReference>
<dbReference type="Pfam" id="PF00251">
    <property type="entry name" value="Glyco_hydro_32N"/>
    <property type="match status" value="1"/>
</dbReference>
<dbReference type="InterPro" id="IPR008964">
    <property type="entry name" value="Invasin/intimin_cell_adhesion"/>
</dbReference>
<proteinExistence type="inferred from homology"/>
<accession>A0ABQ6G7F9</accession>
<dbReference type="SUPFAM" id="SSF49373">
    <property type="entry name" value="Invasin/intimin cell-adhesion fragments"/>
    <property type="match status" value="1"/>
</dbReference>
<dbReference type="PANTHER" id="PTHR42800:SF1">
    <property type="entry name" value="EXOINULINASE INUD (AFU_ORTHOLOGUE AFUA_5G00480)"/>
    <property type="match status" value="1"/>
</dbReference>
<dbReference type="InterPro" id="IPR013148">
    <property type="entry name" value="Glyco_hydro_32_N"/>
</dbReference>
<comment type="caution">
    <text evidence="9">The sequence shown here is derived from an EMBL/GenBank/DDBJ whole genome shotgun (WGS) entry which is preliminary data.</text>
</comment>
<reference evidence="9 10" key="1">
    <citation type="submission" date="2023-03" db="EMBL/GenBank/DDBJ databases">
        <title>Draft genome sequence of the bacteria which degrade cell wall of Tricholomamatutake.</title>
        <authorList>
            <person name="Konishi Y."/>
            <person name="Fukuta Y."/>
            <person name="Shirasaka N."/>
        </authorList>
    </citation>
    <scope>NUCLEOTIDE SEQUENCE [LARGE SCALE GENOMIC DNA]</scope>
    <source>
        <strain evidence="10">mu1</strain>
    </source>
</reference>
<keyword evidence="4" id="KW-0732">Signal</keyword>
<evidence type="ECO:0008006" key="11">
    <source>
        <dbReference type="Google" id="ProtNLM"/>
    </source>
</evidence>
<evidence type="ECO:0000313" key="9">
    <source>
        <dbReference type="EMBL" id="GLX66230.1"/>
    </source>
</evidence>
<dbReference type="SUPFAM" id="SSF50370">
    <property type="entry name" value="Ricin B-like lectins"/>
    <property type="match status" value="1"/>
</dbReference>
<dbReference type="Pfam" id="PF14200">
    <property type="entry name" value="RicinB_lectin_2"/>
    <property type="match status" value="1"/>
</dbReference>
<evidence type="ECO:0000256" key="3">
    <source>
        <dbReference type="ARBA" id="ARBA00023295"/>
    </source>
</evidence>
<evidence type="ECO:0000259" key="6">
    <source>
        <dbReference type="Pfam" id="PF06439"/>
    </source>
</evidence>
<organism evidence="9 10">
    <name type="scientific">Paenibacillus glycanilyticus</name>
    <dbReference type="NCBI Taxonomy" id="126569"/>
    <lineage>
        <taxon>Bacteria</taxon>
        <taxon>Bacillati</taxon>
        <taxon>Bacillota</taxon>
        <taxon>Bacilli</taxon>
        <taxon>Bacillales</taxon>
        <taxon>Paenibacillaceae</taxon>
        <taxon>Paenibacillus</taxon>
    </lineage>
</organism>
<name>A0ABQ6G7F9_9BACL</name>
<dbReference type="InterPro" id="IPR000772">
    <property type="entry name" value="Ricin_B_lectin"/>
</dbReference>
<dbReference type="Gene3D" id="2.60.120.560">
    <property type="entry name" value="Exo-inulinase, domain 1"/>
    <property type="match status" value="4"/>
</dbReference>
<evidence type="ECO:0000259" key="5">
    <source>
        <dbReference type="Pfam" id="PF00251"/>
    </source>
</evidence>
<dbReference type="Gene3D" id="2.60.40.1080">
    <property type="match status" value="1"/>
</dbReference>
<keyword evidence="2" id="KW-0378">Hydrolase</keyword>
<dbReference type="CDD" id="cd18622">
    <property type="entry name" value="GH32_Inu-like"/>
    <property type="match status" value="1"/>
</dbReference>
<dbReference type="Proteomes" id="UP001157114">
    <property type="component" value="Unassembled WGS sequence"/>
</dbReference>
<dbReference type="InterPro" id="IPR013320">
    <property type="entry name" value="ConA-like_dom_sf"/>
</dbReference>
<evidence type="ECO:0000313" key="10">
    <source>
        <dbReference type="Proteomes" id="UP001157114"/>
    </source>
</evidence>
<dbReference type="Gene3D" id="2.80.10.50">
    <property type="match status" value="2"/>
</dbReference>
<dbReference type="Pfam" id="PF08244">
    <property type="entry name" value="Glyco_hydro_32C"/>
    <property type="match status" value="1"/>
</dbReference>
<dbReference type="InterPro" id="IPR035992">
    <property type="entry name" value="Ricin_B-like_lectins"/>
</dbReference>
<evidence type="ECO:0000256" key="4">
    <source>
        <dbReference type="SAM" id="SignalP"/>
    </source>
</evidence>
<comment type="similarity">
    <text evidence="1">Belongs to the glycosyl hydrolase 32 family.</text>
</comment>
<feature type="domain" description="Glycosyl hydrolase family 32 C-terminal" evidence="7">
    <location>
        <begin position="701"/>
        <end position="857"/>
    </location>
</feature>
<keyword evidence="10" id="KW-1185">Reference proteome</keyword>
<protein>
    <recommendedName>
        <fullName evidence="11">Beta-fructosidase</fullName>
    </recommendedName>
</protein>
<sequence length="1257" mass="137163">MKAKRKSKSWAVAAILTCLMAVTSFASVTANPEKAEAASGNVVSASNVETNLTNWQVKGRGHLDNTEEGLLLTSDPKENVMAISGVTADNFVYEADVKLTDMKADATLVFRSNEDGWASYMLQIVPAAGLIRLRDAASDADLKVERQVELKAGEIYHLKVVASGSSLKVYWNGQYKPVIDINDTAYKKGYLGLNVWDGSALFQNIKVSELNSNLGTAVLTSGVWEPDLKGWQGIAGAGAAVQVYNQQAADFVYEGDIAFDAGQSEAALAFRMNEAGTQGYLAVLKKEDDHVVALLKKMDGSVIRASEKVYPSQDGTRHHLEITASGSQITLYVDGYADAAIEASDSSYSQGNAGFAVMNGSGYFQNVYMVPASEYYTENYRPDYHYSPARGSASDPNGLVYYEGEYHLFHQDGGTWAHAVSEDLVHWKRLPIALPWNDNGHVWSGSAVADLNNASGLFTDSGGSGLIAYYTSYNPDAYNGNQRIGLAYSTDQGRTWQYSSEHPIVIENPGKQGDEPGGWDFRDPKVVRDEANNRWIMVVSGGDHIRFFSSTNLIDWTHTDSFGYGSYVRGGVWECPDLFELPVEGTGEKKWVLMISTGANSATEGSDAEYFIGQLTAEGKFVNDNVPGKVLRTDYGKEFYASMSFSDLPDNRRIMLAWMTNWDYPFSFPTNGWKGELTIPRELTLRNTSDGVRLVQAPVQELQSLRTTMYTVKNKRVMPTSANLIKDLSAGAFEIEAEIEIEAGSAVTEFGFNVREGAGSNKTVAGYRIVDQQMFIDRSHSGVIDFSDKFSTYQEAPLKQAAKRVKMNIFVDDSSIELFGNNGEVVFSDVIFPDPASRSMSFYTKGGPVTVVSLKVHALADTWTARNDTGTQIIMDKSDKELGVGQRQTLYAAAECSNCNGSNKQQLKWVSSNPSVARVSSSEQGKATLLAGKPGEAVIKVSTPNGKVHASTQVRVNDGQFVTNLTDWKPDLSLSSWVVTENGIRGSYSSDANYIARETAGNFTYTADMRLGEDGGAGSVLFRASADGRSGYYFNLDPNMKAYRLFYKVDGAFEDRMVIARVPAFLQRGVTYHVNIEAHGPHIIISVNGQRIIDVQDGTFPEGHFGVNVFGGQVSYQNVMAANREDAVLSSAILTNEANGKSLFVKGQQNGEPVSLQAEGVATWTFIPTGDEQGSYSIRTVGGKTLDLNTGQNTIQLYSYLGYNNQRWIVSPNANGTVTITSVHNGKALAVSEDGSAITLSDVQAGLAQQEWRMQKK</sequence>
<gene>
    <name evidence="9" type="ORF">MU1_05740</name>
</gene>
<dbReference type="EMBL" id="BSSQ01000001">
    <property type="protein sequence ID" value="GLX66230.1"/>
    <property type="molecule type" value="Genomic_DNA"/>
</dbReference>
<feature type="domain" description="3-keto-alpha-glucoside-1,2-lyase/3-keto-2-hydroxy-glucal hydratase" evidence="6">
    <location>
        <begin position="959"/>
        <end position="1119"/>
    </location>
</feature>
<feature type="domain" description="3-keto-alpha-glucoside-1,2-lyase/3-keto-2-hydroxy-glucal hydratase" evidence="6">
    <location>
        <begin position="50"/>
        <end position="207"/>
    </location>
</feature>
<evidence type="ECO:0000256" key="2">
    <source>
        <dbReference type="ARBA" id="ARBA00022801"/>
    </source>
</evidence>
<dbReference type="InterPro" id="IPR001362">
    <property type="entry name" value="Glyco_hydro_32"/>
</dbReference>
<dbReference type="CDD" id="cd00161">
    <property type="entry name" value="beta-trefoil_Ricin-like"/>
    <property type="match status" value="1"/>
</dbReference>
<feature type="domain" description="Ricin B lectin" evidence="8">
    <location>
        <begin position="1163"/>
        <end position="1237"/>
    </location>
</feature>
<dbReference type="InterPro" id="IPR023296">
    <property type="entry name" value="Glyco_hydro_beta-prop_sf"/>
</dbReference>
<feature type="signal peptide" evidence="4">
    <location>
        <begin position="1"/>
        <end position="26"/>
    </location>
</feature>
<dbReference type="SUPFAM" id="SSF75005">
    <property type="entry name" value="Arabinanase/levansucrase/invertase"/>
    <property type="match status" value="1"/>
</dbReference>
<feature type="domain" description="Glycosyl hydrolase family 32 N-terminal" evidence="5">
    <location>
        <begin position="385"/>
        <end position="698"/>
    </location>
</feature>
<feature type="chain" id="PRO_5045159505" description="Beta-fructosidase" evidence="4">
    <location>
        <begin position="27"/>
        <end position="1257"/>
    </location>
</feature>
<dbReference type="PROSITE" id="PS50231">
    <property type="entry name" value="RICIN_B_LECTIN"/>
    <property type="match status" value="1"/>
</dbReference>
<dbReference type="Pfam" id="PF06439">
    <property type="entry name" value="3keto-disac_hyd"/>
    <property type="match status" value="2"/>
</dbReference>
<dbReference type="InterPro" id="IPR013189">
    <property type="entry name" value="Glyco_hydro_32_C"/>
</dbReference>
<evidence type="ECO:0000256" key="1">
    <source>
        <dbReference type="ARBA" id="ARBA00009902"/>
    </source>
</evidence>
<dbReference type="SUPFAM" id="SSF49899">
    <property type="entry name" value="Concanavalin A-like lectins/glucanases"/>
    <property type="match status" value="3"/>
</dbReference>
<dbReference type="PANTHER" id="PTHR42800">
    <property type="entry name" value="EXOINULINASE INUD (AFU_ORTHOLOGUE AFUA_5G00480)"/>
    <property type="match status" value="1"/>
</dbReference>